<dbReference type="Proteomes" id="UP000828390">
    <property type="component" value="Unassembled WGS sequence"/>
</dbReference>
<evidence type="ECO:0000256" key="5">
    <source>
        <dbReference type="SAM" id="MobiDB-lite"/>
    </source>
</evidence>
<dbReference type="InterPro" id="IPR014722">
    <property type="entry name" value="Rib_uL2_dom2"/>
</dbReference>
<dbReference type="InterPro" id="IPR005824">
    <property type="entry name" value="KOW"/>
</dbReference>
<comment type="subcellular location">
    <subcellularLocation>
        <location evidence="1">Nucleus</location>
    </subcellularLocation>
</comment>
<evidence type="ECO:0000256" key="1">
    <source>
        <dbReference type="ARBA" id="ARBA00004123"/>
    </source>
</evidence>
<dbReference type="PANTHER" id="PTHR15818">
    <property type="entry name" value="G PATCH AND KOW-CONTAINING"/>
    <property type="match status" value="1"/>
</dbReference>
<reference evidence="7" key="1">
    <citation type="journal article" date="2019" name="bioRxiv">
        <title>The Genome of the Zebra Mussel, Dreissena polymorpha: A Resource for Invasive Species Research.</title>
        <authorList>
            <person name="McCartney M.A."/>
            <person name="Auch B."/>
            <person name="Kono T."/>
            <person name="Mallez S."/>
            <person name="Zhang Y."/>
            <person name="Obille A."/>
            <person name="Becker A."/>
            <person name="Abrahante J.E."/>
            <person name="Garbe J."/>
            <person name="Badalamenti J.P."/>
            <person name="Herman A."/>
            <person name="Mangelson H."/>
            <person name="Liachko I."/>
            <person name="Sullivan S."/>
            <person name="Sone E.D."/>
            <person name="Koren S."/>
            <person name="Silverstein K.A.T."/>
            <person name="Beckman K.B."/>
            <person name="Gohl D.M."/>
        </authorList>
    </citation>
    <scope>NUCLEOTIDE SEQUENCE</scope>
    <source>
        <strain evidence="7">Duluth1</strain>
        <tissue evidence="7">Whole animal</tissue>
    </source>
</reference>
<feature type="region of interest" description="Disordered" evidence="5">
    <location>
        <begin position="1"/>
        <end position="53"/>
    </location>
</feature>
<keyword evidence="4" id="KW-0539">Nucleus</keyword>
<dbReference type="EMBL" id="JAIWYP010000005">
    <property type="protein sequence ID" value="KAH3819996.1"/>
    <property type="molecule type" value="Genomic_DNA"/>
</dbReference>
<comment type="similarity">
    <text evidence="2">Belongs to the MOS2 family.</text>
</comment>
<evidence type="ECO:0000313" key="8">
    <source>
        <dbReference type="Proteomes" id="UP000828390"/>
    </source>
</evidence>
<proteinExistence type="inferred from homology"/>
<gene>
    <name evidence="7" type="ORF">DPMN_121740</name>
</gene>
<dbReference type="SMART" id="SM00443">
    <property type="entry name" value="G_patch"/>
    <property type="match status" value="1"/>
</dbReference>
<dbReference type="InterPro" id="IPR000467">
    <property type="entry name" value="G_patch_dom"/>
</dbReference>
<protein>
    <recommendedName>
        <fullName evidence="6">G-patch domain-containing protein</fullName>
    </recommendedName>
</protein>
<feature type="compositionally biased region" description="Basic and acidic residues" evidence="5">
    <location>
        <begin position="40"/>
        <end position="53"/>
    </location>
</feature>
<comment type="caution">
    <text evidence="7">The sequence shown here is derived from an EMBL/GenBank/DDBJ whole genome shotgun (WGS) entry which is preliminary data.</text>
</comment>
<sequence>MSEEGKTSISFGFSKKSEKKTLTNSISEQETNETEFITSLEDREVQSTKPKQEKKEIIIPLIKTNNWKTKQLDNSKHNKSNDGLESQAVQELLKDAEKQKESWDSRGTVDTGLEIPLLMQNKVPEGFETDDQLDVSLRPDEPADTDYEEIPIEAFGLAMLKGMGWKEGEGIGRNNKAVKPVEAVLRPKGMGLGADRGQAQDLNKSKQGSDSKNNGEDSAELRLKKGAYCLVESGPNKDLYGVIEGMDEDNARLMIKLTISGKLVSVSQYNTKLVSAEDYQKYSKYINKGAADRYKEKDELKKEKETRESSSHEDTTRRDKGTREGRDSRDRDERSRDKHDRKKDKHREREREREGSSSSSSKKRKYEDDRPASSHRNGHSSSNNERSQLLWVRPNLRARLVDEKYKKGKYFNVKVVIVDVFDKDHCVCKTEDGKILEDISQTMLETVVPKSDSAYVSIVSGKYRGQIAHVLERDKKKYSAMLQLLSDRDKVLQIDYDSICEFVGDINEEFDF</sequence>
<evidence type="ECO:0000256" key="2">
    <source>
        <dbReference type="ARBA" id="ARBA00010966"/>
    </source>
</evidence>
<dbReference type="AlphaFoldDB" id="A0A9D4JPU4"/>
<feature type="compositionally biased region" description="Basic and acidic residues" evidence="5">
    <location>
        <begin position="203"/>
        <end position="218"/>
    </location>
</feature>
<dbReference type="InterPro" id="IPR026822">
    <property type="entry name" value="Spp2/MOS2_G-patch"/>
</dbReference>
<evidence type="ECO:0000256" key="4">
    <source>
        <dbReference type="ARBA" id="ARBA00023242"/>
    </source>
</evidence>
<dbReference type="CDD" id="cd13152">
    <property type="entry name" value="KOW_GPKOW_A"/>
    <property type="match status" value="1"/>
</dbReference>
<dbReference type="GO" id="GO:0000398">
    <property type="term" value="P:mRNA splicing, via spliceosome"/>
    <property type="evidence" value="ECO:0007669"/>
    <property type="project" value="InterPro"/>
</dbReference>
<evidence type="ECO:0000259" key="6">
    <source>
        <dbReference type="PROSITE" id="PS50174"/>
    </source>
</evidence>
<dbReference type="PROSITE" id="PS50174">
    <property type="entry name" value="G_PATCH"/>
    <property type="match status" value="1"/>
</dbReference>
<dbReference type="GO" id="GO:0005681">
    <property type="term" value="C:spliceosomal complex"/>
    <property type="evidence" value="ECO:0007669"/>
    <property type="project" value="TreeGrafter"/>
</dbReference>
<dbReference type="SMART" id="SM00739">
    <property type="entry name" value="KOW"/>
    <property type="match status" value="2"/>
</dbReference>
<evidence type="ECO:0000313" key="7">
    <source>
        <dbReference type="EMBL" id="KAH3819996.1"/>
    </source>
</evidence>
<keyword evidence="3" id="KW-0677">Repeat</keyword>
<dbReference type="CDD" id="cd13153">
    <property type="entry name" value="KOW_GPKOW_B"/>
    <property type="match status" value="1"/>
</dbReference>
<dbReference type="InterPro" id="IPR041994">
    <property type="entry name" value="GPKOW_KOW2"/>
</dbReference>
<dbReference type="Pfam" id="PF25088">
    <property type="entry name" value="GPKOW_C"/>
    <property type="match status" value="1"/>
</dbReference>
<dbReference type="InterPro" id="IPR041993">
    <property type="entry name" value="GPKOW_KOW1"/>
</dbReference>
<accession>A0A9D4JPU4</accession>
<feature type="domain" description="G-patch" evidence="6">
    <location>
        <begin position="152"/>
        <end position="197"/>
    </location>
</feature>
<feature type="compositionally biased region" description="Basic and acidic residues" evidence="5">
    <location>
        <begin position="294"/>
        <end position="338"/>
    </location>
</feature>
<feature type="region of interest" description="Disordered" evidence="5">
    <location>
        <begin position="189"/>
        <end position="218"/>
    </location>
</feature>
<feature type="compositionally biased region" description="Polar residues" evidence="5">
    <location>
        <begin position="22"/>
        <end position="37"/>
    </location>
</feature>
<dbReference type="OrthoDB" id="5577072at2759"/>
<organism evidence="7 8">
    <name type="scientific">Dreissena polymorpha</name>
    <name type="common">Zebra mussel</name>
    <name type="synonym">Mytilus polymorpha</name>
    <dbReference type="NCBI Taxonomy" id="45954"/>
    <lineage>
        <taxon>Eukaryota</taxon>
        <taxon>Metazoa</taxon>
        <taxon>Spiralia</taxon>
        <taxon>Lophotrochozoa</taxon>
        <taxon>Mollusca</taxon>
        <taxon>Bivalvia</taxon>
        <taxon>Autobranchia</taxon>
        <taxon>Heteroconchia</taxon>
        <taxon>Euheterodonta</taxon>
        <taxon>Imparidentia</taxon>
        <taxon>Neoheterodontei</taxon>
        <taxon>Myida</taxon>
        <taxon>Dreissenoidea</taxon>
        <taxon>Dreissenidae</taxon>
        <taxon>Dreissena</taxon>
    </lineage>
</organism>
<dbReference type="Gene3D" id="2.30.30.140">
    <property type="match status" value="1"/>
</dbReference>
<dbReference type="PANTHER" id="PTHR15818:SF2">
    <property type="entry name" value="G-PATCH DOMAIN AND KOW MOTIFS-CONTAINING PROTEIN"/>
    <property type="match status" value="1"/>
</dbReference>
<feature type="region of interest" description="Disordered" evidence="5">
    <location>
        <begin position="294"/>
        <end position="386"/>
    </location>
</feature>
<dbReference type="Pfam" id="PF12656">
    <property type="entry name" value="G-patch_2"/>
    <property type="match status" value="1"/>
</dbReference>
<reference evidence="7" key="2">
    <citation type="submission" date="2020-11" db="EMBL/GenBank/DDBJ databases">
        <authorList>
            <person name="McCartney M.A."/>
            <person name="Auch B."/>
            <person name="Kono T."/>
            <person name="Mallez S."/>
            <person name="Becker A."/>
            <person name="Gohl D.M."/>
            <person name="Silverstein K.A.T."/>
            <person name="Koren S."/>
            <person name="Bechman K.B."/>
            <person name="Herman A."/>
            <person name="Abrahante J.E."/>
            <person name="Garbe J."/>
        </authorList>
    </citation>
    <scope>NUCLEOTIDE SEQUENCE</scope>
    <source>
        <strain evidence="7">Duluth1</strain>
        <tissue evidence="7">Whole animal</tissue>
    </source>
</reference>
<dbReference type="Gene3D" id="2.30.30.30">
    <property type="match status" value="1"/>
</dbReference>
<keyword evidence="8" id="KW-1185">Reference proteome</keyword>
<name>A0A9D4JPU4_DREPO</name>
<dbReference type="GO" id="GO:0003676">
    <property type="term" value="F:nucleic acid binding"/>
    <property type="evidence" value="ECO:0007669"/>
    <property type="project" value="InterPro"/>
</dbReference>
<evidence type="ECO:0000256" key="3">
    <source>
        <dbReference type="ARBA" id="ARBA00022737"/>
    </source>
</evidence>
<dbReference type="InterPro" id="IPR008991">
    <property type="entry name" value="Translation_prot_SH3-like_sf"/>
</dbReference>
<dbReference type="InterPro" id="IPR045166">
    <property type="entry name" value="Spp2-like"/>
</dbReference>
<dbReference type="SUPFAM" id="SSF50104">
    <property type="entry name" value="Translation proteins SH3-like domain"/>
    <property type="match status" value="1"/>
</dbReference>